<keyword evidence="2" id="KW-1185">Reference proteome</keyword>
<evidence type="ECO:0000313" key="2">
    <source>
        <dbReference type="Proteomes" id="UP001145114"/>
    </source>
</evidence>
<gene>
    <name evidence="1" type="ORF">EV182_000042</name>
</gene>
<proteinExistence type="predicted"/>
<evidence type="ECO:0000313" key="1">
    <source>
        <dbReference type="EMBL" id="KAJ1676049.1"/>
    </source>
</evidence>
<accession>A0ACC1HHL9</accession>
<reference evidence="1" key="1">
    <citation type="submission" date="2022-06" db="EMBL/GenBank/DDBJ databases">
        <title>Phylogenomic reconstructions and comparative analyses of Kickxellomycotina fungi.</title>
        <authorList>
            <person name="Reynolds N.K."/>
            <person name="Stajich J.E."/>
            <person name="Barry K."/>
            <person name="Grigoriev I.V."/>
            <person name="Crous P."/>
            <person name="Smith M.E."/>
        </authorList>
    </citation>
    <scope>NUCLEOTIDE SEQUENCE</scope>
    <source>
        <strain evidence="1">RSA 2271</strain>
    </source>
</reference>
<comment type="caution">
    <text evidence="1">The sequence shown here is derived from an EMBL/GenBank/DDBJ whole genome shotgun (WGS) entry which is preliminary data.</text>
</comment>
<dbReference type="Proteomes" id="UP001145114">
    <property type="component" value="Unassembled WGS sequence"/>
</dbReference>
<organism evidence="1 2">
    <name type="scientific">Spiromyces aspiralis</name>
    <dbReference type="NCBI Taxonomy" id="68401"/>
    <lineage>
        <taxon>Eukaryota</taxon>
        <taxon>Fungi</taxon>
        <taxon>Fungi incertae sedis</taxon>
        <taxon>Zoopagomycota</taxon>
        <taxon>Kickxellomycotina</taxon>
        <taxon>Kickxellomycetes</taxon>
        <taxon>Kickxellales</taxon>
        <taxon>Kickxellaceae</taxon>
        <taxon>Spiromyces</taxon>
    </lineage>
</organism>
<dbReference type="EMBL" id="JAMZIH010005143">
    <property type="protein sequence ID" value="KAJ1676049.1"/>
    <property type="molecule type" value="Genomic_DNA"/>
</dbReference>
<sequence length="497" mass="54542">MVPSSLLQPTPAASPFVATTTIATNDPDTPHRLREFTPHHQYPRHDCPSRRMTPPKSPHSPPHCCDRVPNDIYRTVNAGPFQTVAAAESFTDVPRLLSRPSSSTATAATIQTRPPNSFILYRRDKARELTSHNTSLNQSEISRIVAALWKNESIEVKEHYRRRQNEEKRRFEEIRRREGLDPSSLRKIRRQQQQQQQQKQQALQGCTTGTCTLPSGIHCRNYPPGSAAVLAAAVATVAAPSRPMNTFICYRNKKMEELRAKNSRMSQTQISKIISEMWKNEAPEVKAYFRQQYQKEKQRMDVRAGHRRASAASLYSERRHLVLSSSSSSSSSGDDDSCQGNRPGSRRYSSLSPLPTTPYRGSGSPPPPPLQQAARPETLSPELEPAWVATPGDDSPATNNQLVTKLPSPNIPLPPLSSVLSCHDHPLSLPPPASSASPATLATCHRHSSHPPSLGANPTTESSDMTASSSGGRNSIKFLLCSAAPDSPATANNGLSP</sequence>
<name>A0ACC1HHL9_9FUNG</name>
<protein>
    <submittedName>
        <fullName evidence="1">Uncharacterized protein</fullName>
    </submittedName>
</protein>